<evidence type="ECO:0000313" key="4">
    <source>
        <dbReference type="EMBL" id="MFA0813276.1"/>
    </source>
</evidence>
<sequence>MDTDVLIIGGGFAGLSAAMQLVRGRRKVVVMDTNKPRNRFAAASHGVFCLDGKTPAEIRTTALSQLQNYPSFRLVEDAAVGVDEIEGGFAVTANNNEQFMTKKLILASGITDELPDISGVKEYWGKSVIHCPYCHGYELSDCPLGVLATSELSFHQAAMIPDWGATTLFTQGQFIPEGEALNHLLARGVILEETPIIKLAGKGADLNHALLADGRELPLEGLYVSPKANLNSSLIKMLGLELEETFIGNIVKVDDFKESSVKGVFVAGDLSNPMQSGTFAIASGTMAGVAAHRSLIFNS</sequence>
<dbReference type="RefSeq" id="WP_371841072.1">
    <property type="nucleotide sequence ID" value="NZ_JBGMEK010000081.1"/>
</dbReference>
<dbReference type="EMBL" id="JBGMEK010000081">
    <property type="protein sequence ID" value="MFA0813276.1"/>
    <property type="molecule type" value="Genomic_DNA"/>
</dbReference>
<reference evidence="4 5" key="1">
    <citation type="submission" date="2024-08" db="EMBL/GenBank/DDBJ databases">
        <authorList>
            <person name="Ishaq N."/>
        </authorList>
    </citation>
    <scope>NUCLEOTIDE SEQUENCE [LARGE SCALE GENOMIC DNA]</scope>
    <source>
        <strain evidence="4 5">DSM 18651</strain>
    </source>
</reference>
<name>A0ABV4P585_9GAMM</name>
<dbReference type="SUPFAM" id="SSF51905">
    <property type="entry name" value="FAD/NAD(P)-binding domain"/>
    <property type="match status" value="1"/>
</dbReference>
<dbReference type="PRINTS" id="PR00368">
    <property type="entry name" value="FADPNR"/>
</dbReference>
<evidence type="ECO:0000313" key="5">
    <source>
        <dbReference type="Proteomes" id="UP001569428"/>
    </source>
</evidence>
<dbReference type="InterPro" id="IPR050097">
    <property type="entry name" value="Ferredoxin-NADP_redctase_2"/>
</dbReference>
<dbReference type="InterPro" id="IPR023753">
    <property type="entry name" value="FAD/NAD-binding_dom"/>
</dbReference>
<proteinExistence type="predicted"/>
<dbReference type="InterPro" id="IPR036188">
    <property type="entry name" value="FAD/NAD-bd_sf"/>
</dbReference>
<keyword evidence="1" id="KW-0285">Flavoprotein</keyword>
<accession>A0ABV4P585</accession>
<evidence type="ECO:0000259" key="3">
    <source>
        <dbReference type="Pfam" id="PF07992"/>
    </source>
</evidence>
<dbReference type="Proteomes" id="UP001569428">
    <property type="component" value="Unassembled WGS sequence"/>
</dbReference>
<keyword evidence="5" id="KW-1185">Reference proteome</keyword>
<protein>
    <submittedName>
        <fullName evidence="4">NAD(P)/FAD-dependent oxidoreductase</fullName>
    </submittedName>
</protein>
<feature type="domain" description="FAD/NAD(P)-binding" evidence="3">
    <location>
        <begin position="4"/>
        <end position="141"/>
    </location>
</feature>
<evidence type="ECO:0000256" key="2">
    <source>
        <dbReference type="ARBA" id="ARBA00023002"/>
    </source>
</evidence>
<comment type="caution">
    <text evidence="4">The sequence shown here is derived from an EMBL/GenBank/DDBJ whole genome shotgun (WGS) entry which is preliminary data.</text>
</comment>
<dbReference type="Gene3D" id="3.50.50.60">
    <property type="entry name" value="FAD/NAD(P)-binding domain"/>
    <property type="match status" value="2"/>
</dbReference>
<evidence type="ECO:0000256" key="1">
    <source>
        <dbReference type="ARBA" id="ARBA00022630"/>
    </source>
</evidence>
<dbReference type="PRINTS" id="PR00469">
    <property type="entry name" value="PNDRDTASEII"/>
</dbReference>
<dbReference type="Pfam" id="PF07992">
    <property type="entry name" value="Pyr_redox_2"/>
    <property type="match status" value="1"/>
</dbReference>
<organism evidence="4 5">
    <name type="scientific">Microbulbifer epialgicus</name>
    <dbReference type="NCBI Taxonomy" id="393907"/>
    <lineage>
        <taxon>Bacteria</taxon>
        <taxon>Pseudomonadati</taxon>
        <taxon>Pseudomonadota</taxon>
        <taxon>Gammaproteobacteria</taxon>
        <taxon>Cellvibrionales</taxon>
        <taxon>Microbulbiferaceae</taxon>
        <taxon>Microbulbifer</taxon>
    </lineage>
</organism>
<gene>
    <name evidence="4" type="ORF">ACCI49_20450</name>
</gene>
<dbReference type="PANTHER" id="PTHR48105">
    <property type="entry name" value="THIOREDOXIN REDUCTASE 1-RELATED-RELATED"/>
    <property type="match status" value="1"/>
</dbReference>
<keyword evidence="2" id="KW-0560">Oxidoreductase</keyword>